<dbReference type="KEGG" id="foc:113213046"/>
<evidence type="ECO:0000256" key="4">
    <source>
        <dbReference type="PROSITE-ProRule" id="PRU00175"/>
    </source>
</evidence>
<evidence type="ECO:0000259" key="6">
    <source>
        <dbReference type="PROSITE" id="PS50089"/>
    </source>
</evidence>
<dbReference type="PANTHER" id="PTHR47156:SF10">
    <property type="entry name" value="E3 UBIQUITIN-PROTEIN LIGASE TRIM-21-RELATED"/>
    <property type="match status" value="1"/>
</dbReference>
<dbReference type="InterPro" id="IPR017907">
    <property type="entry name" value="Znf_RING_CS"/>
</dbReference>
<feature type="compositionally biased region" description="Polar residues" evidence="5">
    <location>
        <begin position="207"/>
        <end position="217"/>
    </location>
</feature>
<dbReference type="Gene3D" id="3.30.40.10">
    <property type="entry name" value="Zinc/RING finger domain, C3HC4 (zinc finger)"/>
    <property type="match status" value="1"/>
</dbReference>
<evidence type="ECO:0000256" key="5">
    <source>
        <dbReference type="SAM" id="MobiDB-lite"/>
    </source>
</evidence>
<dbReference type="GO" id="GO:0008270">
    <property type="term" value="F:zinc ion binding"/>
    <property type="evidence" value="ECO:0007669"/>
    <property type="project" value="UniProtKB-KW"/>
</dbReference>
<dbReference type="SUPFAM" id="SSF57850">
    <property type="entry name" value="RING/U-box"/>
    <property type="match status" value="1"/>
</dbReference>
<dbReference type="OrthoDB" id="6329076at2759"/>
<organism evidence="7 8">
    <name type="scientific">Frankliniella occidentalis</name>
    <name type="common">Western flower thrips</name>
    <name type="synonym">Euthrips occidentalis</name>
    <dbReference type="NCBI Taxonomy" id="133901"/>
    <lineage>
        <taxon>Eukaryota</taxon>
        <taxon>Metazoa</taxon>
        <taxon>Ecdysozoa</taxon>
        <taxon>Arthropoda</taxon>
        <taxon>Hexapoda</taxon>
        <taxon>Insecta</taxon>
        <taxon>Pterygota</taxon>
        <taxon>Neoptera</taxon>
        <taxon>Paraneoptera</taxon>
        <taxon>Thysanoptera</taxon>
        <taxon>Terebrantia</taxon>
        <taxon>Thripoidea</taxon>
        <taxon>Thripidae</taxon>
        <taxon>Frankliniella</taxon>
    </lineage>
</organism>
<evidence type="ECO:0000256" key="1">
    <source>
        <dbReference type="ARBA" id="ARBA00022723"/>
    </source>
</evidence>
<dbReference type="PROSITE" id="PS00518">
    <property type="entry name" value="ZF_RING_1"/>
    <property type="match status" value="1"/>
</dbReference>
<dbReference type="InterPro" id="IPR013083">
    <property type="entry name" value="Znf_RING/FYVE/PHD"/>
</dbReference>
<feature type="domain" description="RING-type" evidence="6">
    <location>
        <begin position="3"/>
        <end position="43"/>
    </location>
</feature>
<evidence type="ECO:0000313" key="7">
    <source>
        <dbReference type="Proteomes" id="UP000504606"/>
    </source>
</evidence>
<keyword evidence="1" id="KW-0479">Metal-binding</keyword>
<dbReference type="Proteomes" id="UP000504606">
    <property type="component" value="Unplaced"/>
</dbReference>
<dbReference type="InterPro" id="IPR001841">
    <property type="entry name" value="Znf_RING"/>
</dbReference>
<name>A0A9C6XVJ2_FRAOC</name>
<gene>
    <name evidence="8" type="primary">LOC113213046</name>
</gene>
<dbReference type="InterPro" id="IPR052667">
    <property type="entry name" value="E3_ubiquitin-ligase_RING"/>
</dbReference>
<evidence type="ECO:0000256" key="3">
    <source>
        <dbReference type="ARBA" id="ARBA00022833"/>
    </source>
</evidence>
<dbReference type="GeneID" id="113213046"/>
<reference evidence="8" key="1">
    <citation type="submission" date="2025-08" db="UniProtKB">
        <authorList>
            <consortium name="RefSeq"/>
        </authorList>
    </citation>
    <scope>IDENTIFICATION</scope>
    <source>
        <tissue evidence="8">Whole organism</tissue>
    </source>
</reference>
<accession>A0A9C6XVJ2</accession>
<keyword evidence="3" id="KW-0862">Zinc</keyword>
<evidence type="ECO:0000256" key="2">
    <source>
        <dbReference type="ARBA" id="ARBA00022771"/>
    </source>
</evidence>
<sequence length="217" mass="23896">MECDICCKDFDKAERAPKNVPCGHTVCLHCLQRTDKRECPTCRQVFGPPPADLPTNLTILRRIERQGEARSARGWCSDCRVVAMRACWDEHEVLAPKAALRRLLPEGALKQAAEQIVGLRRQCREEEVLLTLLTVESWHLSLRAENGVQELSGTMRNTDSPLMKTMWLLMATMARGSEAPGESSRSSAWITPSKAGTAAKAGEGSGSDRSPPSQGPR</sequence>
<evidence type="ECO:0000313" key="8">
    <source>
        <dbReference type="RefSeq" id="XP_052132206.1"/>
    </source>
</evidence>
<dbReference type="PROSITE" id="PS50089">
    <property type="entry name" value="ZF_RING_2"/>
    <property type="match status" value="1"/>
</dbReference>
<dbReference type="AlphaFoldDB" id="A0A9C6XVJ2"/>
<dbReference type="RefSeq" id="XP_052132206.1">
    <property type="nucleotide sequence ID" value="XM_052276246.1"/>
</dbReference>
<dbReference type="PANTHER" id="PTHR47156">
    <property type="entry name" value="PROTEIN CBG20824"/>
    <property type="match status" value="1"/>
</dbReference>
<protein>
    <submittedName>
        <fullName evidence="8">E3 ubiquitin-protein ligase TRIM32-like</fullName>
    </submittedName>
</protein>
<dbReference type="Pfam" id="PF14634">
    <property type="entry name" value="zf-RING_5"/>
    <property type="match status" value="1"/>
</dbReference>
<keyword evidence="2 4" id="KW-0863">Zinc-finger</keyword>
<dbReference type="SMART" id="SM00184">
    <property type="entry name" value="RING"/>
    <property type="match status" value="1"/>
</dbReference>
<keyword evidence="7" id="KW-1185">Reference proteome</keyword>
<proteinExistence type="predicted"/>
<feature type="region of interest" description="Disordered" evidence="5">
    <location>
        <begin position="177"/>
        <end position="217"/>
    </location>
</feature>